<dbReference type="AlphaFoldDB" id="A0A078ASH1"/>
<dbReference type="Proteomes" id="UP000039865">
    <property type="component" value="Unassembled WGS sequence"/>
</dbReference>
<evidence type="ECO:0000256" key="1">
    <source>
        <dbReference type="SAM" id="Coils"/>
    </source>
</evidence>
<evidence type="ECO:0000313" key="3">
    <source>
        <dbReference type="EMBL" id="CDW83838.1"/>
    </source>
</evidence>
<sequence>MYNFQQRYSPAQFLDSSSVSLQNQPLRLNQRLNISSFVCQTPQNEVFKPRTPQNMTFIDISGINKNQNSNNTSINRGRKTQTNSGIKNQRATGNGEKKLQNRLIEMCEESRKQPSAMTENENIINIQIQNSGQGMGLQQPLKTLKYENFAPNQRDGDDDLVPSDTFASSNNTECDLRTMNTDIIPQVMDSITYMKAKELYNQFLQETISLEQTLFDTANVRTINERNRSVNSASIERVRNHSSEFSQYRKMDSKPLDKIKHEEVSIDESYIDEDCSPVPFKPSLKDSMILKQTYQQIQVMVDRTNQRTNESTDTYVSHRNSLSTQQSRDNSNLTKQSLMKQLTQQSQLKCIVERKGSFTNEQPKLNLCGIDANKYKSRQRSNNNRAQTEKSATRSGQNWSSTGRSQKNSPKNRLNQSIVQKRLAEQKAKLQESIDKNDKKYQDRLKKIEEQRRLREIQKEIENIMIAKASSKRISRGKDESALLIKNVSLRETSKSRDKDSERSQNTRQVLKRKPAHEQENNSPYLPHKSARTHQKADKQPRQPIQLKKKTPIKSQMTSRPKNLSITQNIR</sequence>
<keyword evidence="1" id="KW-0175">Coiled coil</keyword>
<feature type="compositionally biased region" description="Polar residues" evidence="2">
    <location>
        <begin position="393"/>
        <end position="415"/>
    </location>
</feature>
<feature type="coiled-coil region" evidence="1">
    <location>
        <begin position="420"/>
        <end position="467"/>
    </location>
</feature>
<feature type="region of interest" description="Disordered" evidence="2">
    <location>
        <begin position="303"/>
        <end position="333"/>
    </location>
</feature>
<feature type="region of interest" description="Disordered" evidence="2">
    <location>
        <begin position="492"/>
        <end position="571"/>
    </location>
</feature>
<evidence type="ECO:0000313" key="4">
    <source>
        <dbReference type="Proteomes" id="UP000039865"/>
    </source>
</evidence>
<gene>
    <name evidence="3" type="primary">Contig19516.g20687</name>
    <name evidence="3" type="ORF">STYLEM_12889</name>
</gene>
<feature type="compositionally biased region" description="Polar residues" evidence="2">
    <location>
        <begin position="306"/>
        <end position="333"/>
    </location>
</feature>
<feature type="region of interest" description="Disordered" evidence="2">
    <location>
        <begin position="376"/>
        <end position="415"/>
    </location>
</feature>
<feature type="compositionally biased region" description="Polar residues" evidence="2">
    <location>
        <begin position="553"/>
        <end position="571"/>
    </location>
</feature>
<reference evidence="3 4" key="1">
    <citation type="submission" date="2014-06" db="EMBL/GenBank/DDBJ databases">
        <authorList>
            <person name="Swart Estienne"/>
        </authorList>
    </citation>
    <scope>NUCLEOTIDE SEQUENCE [LARGE SCALE GENOMIC DNA]</scope>
    <source>
        <strain evidence="3 4">130c</strain>
    </source>
</reference>
<dbReference type="EMBL" id="CCKQ01012225">
    <property type="protein sequence ID" value="CDW83838.1"/>
    <property type="molecule type" value="Genomic_DNA"/>
</dbReference>
<protein>
    <submittedName>
        <fullName evidence="3">Uncharacterized protein</fullName>
    </submittedName>
</protein>
<dbReference type="InParanoid" id="A0A078ASH1"/>
<accession>A0A078ASH1</accession>
<feature type="compositionally biased region" description="Polar residues" evidence="2">
    <location>
        <begin position="80"/>
        <end position="92"/>
    </location>
</feature>
<name>A0A078ASH1_STYLE</name>
<organism evidence="3 4">
    <name type="scientific">Stylonychia lemnae</name>
    <name type="common">Ciliate</name>
    <dbReference type="NCBI Taxonomy" id="5949"/>
    <lineage>
        <taxon>Eukaryota</taxon>
        <taxon>Sar</taxon>
        <taxon>Alveolata</taxon>
        <taxon>Ciliophora</taxon>
        <taxon>Intramacronucleata</taxon>
        <taxon>Spirotrichea</taxon>
        <taxon>Stichotrichia</taxon>
        <taxon>Sporadotrichida</taxon>
        <taxon>Oxytrichidae</taxon>
        <taxon>Stylonychinae</taxon>
        <taxon>Stylonychia</taxon>
    </lineage>
</organism>
<feature type="compositionally biased region" description="Low complexity" evidence="2">
    <location>
        <begin position="62"/>
        <end position="75"/>
    </location>
</feature>
<feature type="region of interest" description="Disordered" evidence="2">
    <location>
        <begin position="62"/>
        <end position="98"/>
    </location>
</feature>
<evidence type="ECO:0000256" key="2">
    <source>
        <dbReference type="SAM" id="MobiDB-lite"/>
    </source>
</evidence>
<proteinExistence type="predicted"/>
<feature type="compositionally biased region" description="Basic and acidic residues" evidence="2">
    <location>
        <begin position="492"/>
        <end position="505"/>
    </location>
</feature>
<keyword evidence="4" id="KW-1185">Reference proteome</keyword>